<dbReference type="InterPro" id="IPR000801">
    <property type="entry name" value="Esterase-like"/>
</dbReference>
<keyword evidence="2" id="KW-1185">Reference proteome</keyword>
<dbReference type="InterPro" id="IPR050583">
    <property type="entry name" value="Mycobacterial_A85_antigen"/>
</dbReference>
<protein>
    <submittedName>
        <fullName evidence="1">Esterase family protein</fullName>
    </submittedName>
</protein>
<dbReference type="PANTHER" id="PTHR48098:SF1">
    <property type="entry name" value="DIACYLGLYCEROL ACYLTRANSFERASE_MYCOLYLTRANSFERASE AG85A"/>
    <property type="match status" value="1"/>
</dbReference>
<accession>A0A8J6PW37</accession>
<sequence length="345" mass="37076">MSGAVLAVAVSGFVSTADAASRIEARESVSPALGRPLDVNVYVPDGMAPSSGWPVLYLLHGHGGNQNSWTTLGNIQQTLDYMISEKEISPLIVVMPAAQNSWYVDSAAVKGPGDYETALTKDLVNWVQANYPARTDKSGRAIAGLSMGGFGALRLAYSHPELYSSTVSMSGAIWNNVSEAEMKKTPDDYRLIQNAEFYKRLDKYTLGTGRILPSVGDHYDGSFGTPFNAALFNRENLFTLAEDAKEAGVQLPPSYITVGDDDGWHLWRGAISLHQTLLESGQSSQLRVTDGDHLWSLWKVVVADALEFVNGNWGAGDAPAVVAADEVVPAKTGQVPAKVEITATR</sequence>
<dbReference type="InterPro" id="IPR029058">
    <property type="entry name" value="AB_hydrolase_fold"/>
</dbReference>
<dbReference type="EMBL" id="JACVVX010000003">
    <property type="protein sequence ID" value="MBD0415118.1"/>
    <property type="molecule type" value="Genomic_DNA"/>
</dbReference>
<organism evidence="1 2">
    <name type="scientific">Oryzicola mucosus</name>
    <dbReference type="NCBI Taxonomy" id="2767425"/>
    <lineage>
        <taxon>Bacteria</taxon>
        <taxon>Pseudomonadati</taxon>
        <taxon>Pseudomonadota</taxon>
        <taxon>Alphaproteobacteria</taxon>
        <taxon>Hyphomicrobiales</taxon>
        <taxon>Phyllobacteriaceae</taxon>
        <taxon>Oryzicola</taxon>
    </lineage>
</organism>
<evidence type="ECO:0000313" key="2">
    <source>
        <dbReference type="Proteomes" id="UP000643405"/>
    </source>
</evidence>
<dbReference type="PANTHER" id="PTHR48098">
    <property type="entry name" value="ENTEROCHELIN ESTERASE-RELATED"/>
    <property type="match status" value="1"/>
</dbReference>
<evidence type="ECO:0000313" key="1">
    <source>
        <dbReference type="EMBL" id="MBD0415118.1"/>
    </source>
</evidence>
<dbReference type="SUPFAM" id="SSF53474">
    <property type="entry name" value="alpha/beta-Hydrolases"/>
    <property type="match status" value="1"/>
</dbReference>
<dbReference type="Pfam" id="PF00756">
    <property type="entry name" value="Esterase"/>
    <property type="match status" value="1"/>
</dbReference>
<reference evidence="1" key="1">
    <citation type="submission" date="2020-09" db="EMBL/GenBank/DDBJ databases">
        <title>Genome seq and assembly of Tianweitania sp.</title>
        <authorList>
            <person name="Chhetri G."/>
        </authorList>
    </citation>
    <scope>NUCLEOTIDE SEQUENCE</scope>
    <source>
        <strain evidence="1">Rool2</strain>
    </source>
</reference>
<dbReference type="GO" id="GO:0016747">
    <property type="term" value="F:acyltransferase activity, transferring groups other than amino-acyl groups"/>
    <property type="evidence" value="ECO:0007669"/>
    <property type="project" value="TreeGrafter"/>
</dbReference>
<proteinExistence type="predicted"/>
<dbReference type="Proteomes" id="UP000643405">
    <property type="component" value="Unassembled WGS sequence"/>
</dbReference>
<comment type="caution">
    <text evidence="1">The sequence shown here is derived from an EMBL/GenBank/DDBJ whole genome shotgun (WGS) entry which is preliminary data.</text>
</comment>
<dbReference type="Gene3D" id="3.40.50.1820">
    <property type="entry name" value="alpha/beta hydrolase"/>
    <property type="match status" value="1"/>
</dbReference>
<dbReference type="AlphaFoldDB" id="A0A8J6PW37"/>
<name>A0A8J6PW37_9HYPH</name>
<gene>
    <name evidence="1" type="ORF">ICI42_10680</name>
</gene>